<comment type="caution">
    <text evidence="6">The sequence shown here is derived from an EMBL/GenBank/DDBJ whole genome shotgun (WGS) entry which is preliminary data.</text>
</comment>
<comment type="similarity">
    <text evidence="1">Belongs to the TACO1 family.</text>
</comment>
<dbReference type="OrthoDB" id="9781053at2"/>
<dbReference type="InterPro" id="IPR049083">
    <property type="entry name" value="TACO1_YebC_N"/>
</dbReference>
<dbReference type="InterPro" id="IPR002876">
    <property type="entry name" value="Transcrip_reg_TACO1-like"/>
</dbReference>
<evidence type="ECO:0000256" key="1">
    <source>
        <dbReference type="ARBA" id="ARBA00008724"/>
    </source>
</evidence>
<proteinExistence type="inferred from homology"/>
<accession>A0A146GCA9</accession>
<dbReference type="InterPro" id="IPR048300">
    <property type="entry name" value="TACO1_YebC-like_2nd/3rd_dom"/>
</dbReference>
<organism evidence="6 7">
    <name type="scientific">Terrimicrobium sacchariphilum</name>
    <dbReference type="NCBI Taxonomy" id="690879"/>
    <lineage>
        <taxon>Bacteria</taxon>
        <taxon>Pseudomonadati</taxon>
        <taxon>Verrucomicrobiota</taxon>
        <taxon>Terrimicrobiia</taxon>
        <taxon>Terrimicrobiales</taxon>
        <taxon>Terrimicrobiaceae</taxon>
        <taxon>Terrimicrobium</taxon>
    </lineage>
</organism>
<dbReference type="Pfam" id="PF01709">
    <property type="entry name" value="Transcrip_reg"/>
    <property type="match status" value="1"/>
</dbReference>
<evidence type="ECO:0000313" key="7">
    <source>
        <dbReference type="Proteomes" id="UP000076023"/>
    </source>
</evidence>
<dbReference type="Gene3D" id="3.30.70.980">
    <property type="match status" value="2"/>
</dbReference>
<dbReference type="InterPro" id="IPR017856">
    <property type="entry name" value="Integrase-like_N"/>
</dbReference>
<dbReference type="Proteomes" id="UP000076023">
    <property type="component" value="Unassembled WGS sequence"/>
</dbReference>
<dbReference type="PANTHER" id="PTHR12532:SF0">
    <property type="entry name" value="TRANSLATIONAL ACTIVATOR OF CYTOCHROME C OXIDASE 1"/>
    <property type="match status" value="1"/>
</dbReference>
<evidence type="ECO:0000313" key="6">
    <source>
        <dbReference type="EMBL" id="GAT35011.1"/>
    </source>
</evidence>
<dbReference type="InParanoid" id="A0A146GCA9"/>
<protein>
    <submittedName>
        <fullName evidence="6">DNA-binding regulatory protein, YebC/PmpR family</fullName>
    </submittedName>
</protein>
<keyword evidence="2" id="KW-0805">Transcription regulation</keyword>
<name>A0A146GCA9_TERSA</name>
<sequence>MGRQWLHAKRAVASLKKSQATGKLVKEIMVAAKVGGADPEGNARLATAVEKARKESVSRDVIERAIKKGAGVGDEKLVMEHILFEGYAPHKVPVIVEVYTDNNNRTAPEIRVLFKKGQLGTSGSNKFLFDHVGLVEAYHSDTSADIETAAIEAGANDFEPLTHSQNDDIPADKLGARFITDRTATGAATKWLTENGWTVVTSELGHIAKQFPTLTDDQAAEVGEFLQALDDHDDVHRVWAAVK</sequence>
<dbReference type="PANTHER" id="PTHR12532">
    <property type="entry name" value="TRANSLATIONAL ACTIVATOR OF CYTOCHROME C OXIDASE 1"/>
    <property type="match status" value="1"/>
</dbReference>
<keyword evidence="3" id="KW-0804">Transcription</keyword>
<evidence type="ECO:0000259" key="4">
    <source>
        <dbReference type="Pfam" id="PF01709"/>
    </source>
</evidence>
<evidence type="ECO:0000256" key="3">
    <source>
        <dbReference type="ARBA" id="ARBA00023163"/>
    </source>
</evidence>
<dbReference type="GO" id="GO:0003677">
    <property type="term" value="F:DNA binding"/>
    <property type="evidence" value="ECO:0007669"/>
    <property type="project" value="UniProtKB-KW"/>
</dbReference>
<gene>
    <name evidence="6" type="ORF">TSACC_371</name>
</gene>
<dbReference type="NCBIfam" id="NF009044">
    <property type="entry name" value="PRK12378.1"/>
    <property type="match status" value="1"/>
</dbReference>
<evidence type="ECO:0000259" key="5">
    <source>
        <dbReference type="Pfam" id="PF20772"/>
    </source>
</evidence>
<dbReference type="InterPro" id="IPR026564">
    <property type="entry name" value="Transcrip_reg_TACO1-like_dom3"/>
</dbReference>
<keyword evidence="7" id="KW-1185">Reference proteome</keyword>
<dbReference type="InterPro" id="IPR029072">
    <property type="entry name" value="YebC-like"/>
</dbReference>
<dbReference type="SUPFAM" id="SSF75625">
    <property type="entry name" value="YebC-like"/>
    <property type="match status" value="1"/>
</dbReference>
<dbReference type="EMBL" id="BDCO01000003">
    <property type="protein sequence ID" value="GAT35011.1"/>
    <property type="molecule type" value="Genomic_DNA"/>
</dbReference>
<dbReference type="Pfam" id="PF20772">
    <property type="entry name" value="TACO1_YebC_N"/>
    <property type="match status" value="1"/>
</dbReference>
<keyword evidence="6" id="KW-0238">DNA-binding</keyword>
<reference evidence="7" key="1">
    <citation type="journal article" date="2017" name="Genome Announc.">
        <title>Draft Genome Sequence of Terrimicrobium sacchariphilum NM-5T, a Facultative Anaerobic Soil Bacterium of the Class Spartobacteria.</title>
        <authorList>
            <person name="Qiu Y.L."/>
            <person name="Tourlousse D.M."/>
            <person name="Matsuura N."/>
            <person name="Ohashi A."/>
            <person name="Sekiguchi Y."/>
        </authorList>
    </citation>
    <scope>NUCLEOTIDE SEQUENCE [LARGE SCALE GENOMIC DNA]</scope>
    <source>
        <strain evidence="7">NM-5</strain>
    </source>
</reference>
<dbReference type="AlphaFoldDB" id="A0A146GCA9"/>
<feature type="domain" description="TACO1/YebC-like second and third" evidence="4">
    <location>
        <begin position="79"/>
        <end position="240"/>
    </location>
</feature>
<feature type="domain" description="TACO1/YebC-like N-terminal" evidence="5">
    <location>
        <begin position="6"/>
        <end position="71"/>
    </location>
</feature>
<dbReference type="STRING" id="690879.TSACC_371"/>
<dbReference type="Gene3D" id="1.10.10.200">
    <property type="match status" value="1"/>
</dbReference>
<dbReference type="GO" id="GO:0005737">
    <property type="term" value="C:cytoplasm"/>
    <property type="evidence" value="ECO:0007669"/>
    <property type="project" value="UniProtKB-ARBA"/>
</dbReference>
<evidence type="ECO:0000256" key="2">
    <source>
        <dbReference type="ARBA" id="ARBA00023015"/>
    </source>
</evidence>
<dbReference type="RefSeq" id="WP_075080872.1">
    <property type="nucleotide sequence ID" value="NZ_BDCO01000003.1"/>
</dbReference>